<dbReference type="PANTHER" id="PTHR12126:SF11">
    <property type="entry name" value="NADH DEHYDROGENASE [UBIQUINONE] 1 ALPHA SUBCOMPLEX SUBUNIT 9, MITOCHONDRIAL"/>
    <property type="match status" value="1"/>
</dbReference>
<dbReference type="RefSeq" id="WP_284363251.1">
    <property type="nucleotide sequence ID" value="NZ_BSNI01000002.1"/>
</dbReference>
<dbReference type="Pfam" id="PF01370">
    <property type="entry name" value="Epimerase"/>
    <property type="match status" value="1"/>
</dbReference>
<organism evidence="2 3">
    <name type="scientific">Maritalea porphyrae</name>
    <dbReference type="NCBI Taxonomy" id="880732"/>
    <lineage>
        <taxon>Bacteria</taxon>
        <taxon>Pseudomonadati</taxon>
        <taxon>Pseudomonadota</taxon>
        <taxon>Alphaproteobacteria</taxon>
        <taxon>Hyphomicrobiales</taxon>
        <taxon>Devosiaceae</taxon>
        <taxon>Maritalea</taxon>
    </lineage>
</organism>
<dbReference type="InterPro" id="IPR001509">
    <property type="entry name" value="Epimerase_deHydtase"/>
</dbReference>
<accession>A0ABQ5US98</accession>
<dbReference type="CDD" id="cd05271">
    <property type="entry name" value="NDUFA9_like_SDR_a"/>
    <property type="match status" value="1"/>
</dbReference>
<evidence type="ECO:0000313" key="3">
    <source>
        <dbReference type="Proteomes" id="UP001161405"/>
    </source>
</evidence>
<dbReference type="Gene3D" id="3.40.50.720">
    <property type="entry name" value="NAD(P)-binding Rossmann-like Domain"/>
    <property type="match status" value="1"/>
</dbReference>
<dbReference type="InterPro" id="IPR036291">
    <property type="entry name" value="NAD(P)-bd_dom_sf"/>
</dbReference>
<reference evidence="2" key="1">
    <citation type="journal article" date="2014" name="Int. J. Syst. Evol. Microbiol.">
        <title>Complete genome of a new Firmicutes species belonging to the dominant human colonic microbiota ('Ruminococcus bicirculans') reveals two chromosomes and a selective capacity to utilize plant glucans.</title>
        <authorList>
            <consortium name="NISC Comparative Sequencing Program"/>
            <person name="Wegmann U."/>
            <person name="Louis P."/>
            <person name="Goesmann A."/>
            <person name="Henrissat B."/>
            <person name="Duncan S.H."/>
            <person name="Flint H.J."/>
        </authorList>
    </citation>
    <scope>NUCLEOTIDE SEQUENCE</scope>
    <source>
        <strain evidence="2">NBRC 107169</strain>
    </source>
</reference>
<dbReference type="SUPFAM" id="SSF51735">
    <property type="entry name" value="NAD(P)-binding Rossmann-fold domains"/>
    <property type="match status" value="1"/>
</dbReference>
<keyword evidence="3" id="KW-1185">Reference proteome</keyword>
<proteinExistence type="predicted"/>
<sequence length="324" mass="34886">MSDNAGKLITIFGGSGFVGRQVVQELAKQGHRIRVAVRRPDLAGDVKPLGGVGQVVPIQANVRYRDSVIRAVKGADIVINLTGILFESGKQNFHAVQTEGAKNVAEAAKVAGVETLVHMSAIGADKDSQSEYARSKALGEEAVLKEFPKAVIIRPSIIFGLDDGFFNLFGAIARLSPILPLVGGDTKMQPIYVGDVAEAFAVAAMGGVKGGKVYEIGGPQVETMRELLERLLAETGRNNLLLPVPTPIAKFIGSVLQILPNPWLTSDQVTLLQYDNVVSEEAQKQKRTLGAFGVEATTMAAILPTYMWRFRKNGQYEENMPTTN</sequence>
<name>A0ABQ5US98_9HYPH</name>
<dbReference type="Proteomes" id="UP001161405">
    <property type="component" value="Unassembled WGS sequence"/>
</dbReference>
<protein>
    <submittedName>
        <fullName evidence="2">3-beta-hydroxy-Delta(5)-steroid dehydrogenase</fullName>
    </submittedName>
</protein>
<evidence type="ECO:0000313" key="2">
    <source>
        <dbReference type="EMBL" id="GLQ17256.1"/>
    </source>
</evidence>
<dbReference type="InterPro" id="IPR051207">
    <property type="entry name" value="ComplexI_NDUFA9_subunit"/>
</dbReference>
<comment type="caution">
    <text evidence="2">The sequence shown here is derived from an EMBL/GenBank/DDBJ whole genome shotgun (WGS) entry which is preliminary data.</text>
</comment>
<evidence type="ECO:0000259" key="1">
    <source>
        <dbReference type="Pfam" id="PF01370"/>
    </source>
</evidence>
<reference evidence="2" key="2">
    <citation type="submission" date="2023-01" db="EMBL/GenBank/DDBJ databases">
        <title>Draft genome sequence of Maritalea porphyrae strain NBRC 107169.</title>
        <authorList>
            <person name="Sun Q."/>
            <person name="Mori K."/>
        </authorList>
    </citation>
    <scope>NUCLEOTIDE SEQUENCE</scope>
    <source>
        <strain evidence="2">NBRC 107169</strain>
    </source>
</reference>
<feature type="domain" description="NAD-dependent epimerase/dehydratase" evidence="1">
    <location>
        <begin position="9"/>
        <end position="217"/>
    </location>
</feature>
<dbReference type="EMBL" id="BSNI01000002">
    <property type="protein sequence ID" value="GLQ17256.1"/>
    <property type="molecule type" value="Genomic_DNA"/>
</dbReference>
<dbReference type="PANTHER" id="PTHR12126">
    <property type="entry name" value="NADH-UBIQUINONE OXIDOREDUCTASE 39 KDA SUBUNIT-RELATED"/>
    <property type="match status" value="1"/>
</dbReference>
<gene>
    <name evidence="2" type="ORF">GCM10007879_15050</name>
</gene>